<accession>A0A0F9HKF9</accession>
<evidence type="ECO:0008006" key="2">
    <source>
        <dbReference type="Google" id="ProtNLM"/>
    </source>
</evidence>
<dbReference type="EMBL" id="LAZR01016627">
    <property type="protein sequence ID" value="KKM03682.1"/>
    <property type="molecule type" value="Genomic_DNA"/>
</dbReference>
<reference evidence="1" key="1">
    <citation type="journal article" date="2015" name="Nature">
        <title>Complex archaea that bridge the gap between prokaryotes and eukaryotes.</title>
        <authorList>
            <person name="Spang A."/>
            <person name="Saw J.H."/>
            <person name="Jorgensen S.L."/>
            <person name="Zaremba-Niedzwiedzka K."/>
            <person name="Martijn J."/>
            <person name="Lind A.E."/>
            <person name="van Eijk R."/>
            <person name="Schleper C."/>
            <person name="Guy L."/>
            <person name="Ettema T.J."/>
        </authorList>
    </citation>
    <scope>NUCLEOTIDE SEQUENCE</scope>
</reference>
<comment type="caution">
    <text evidence="1">The sequence shown here is derived from an EMBL/GenBank/DDBJ whole genome shotgun (WGS) entry which is preliminary data.</text>
</comment>
<organism evidence="1">
    <name type="scientific">marine sediment metagenome</name>
    <dbReference type="NCBI Taxonomy" id="412755"/>
    <lineage>
        <taxon>unclassified sequences</taxon>
        <taxon>metagenomes</taxon>
        <taxon>ecological metagenomes</taxon>
    </lineage>
</organism>
<proteinExistence type="predicted"/>
<evidence type="ECO:0000313" key="1">
    <source>
        <dbReference type="EMBL" id="KKM03682.1"/>
    </source>
</evidence>
<dbReference type="AlphaFoldDB" id="A0A0F9HKF9"/>
<protein>
    <recommendedName>
        <fullName evidence="2">ATP-grasp domain-containing protein</fullName>
    </recommendedName>
</protein>
<name>A0A0F9HKF9_9ZZZZ</name>
<sequence>MEEWMNEMCSAESEFYFGRFDFKIKNKDSLKTGRGVKICELNGCWSEPLHIYDDDHSFSFAAKEMYRSYARAYKIAKLNKKRLKPKIPYREIITAYRSYMQEKEAIIRIVG</sequence>
<gene>
    <name evidence="1" type="ORF">LCGC14_1771940</name>
</gene>